<organism evidence="2 3">
    <name type="scientific">Ureibacillus chungkukjangi</name>
    <dbReference type="NCBI Taxonomy" id="1202712"/>
    <lineage>
        <taxon>Bacteria</taxon>
        <taxon>Bacillati</taxon>
        <taxon>Bacillota</taxon>
        <taxon>Bacilli</taxon>
        <taxon>Bacillales</taxon>
        <taxon>Caryophanaceae</taxon>
        <taxon>Ureibacillus</taxon>
    </lineage>
</organism>
<reference evidence="2 3" key="1">
    <citation type="submission" date="2018-06" db="EMBL/GenBank/DDBJ databases">
        <title>Genomic Encyclopedia of Archaeal and Bacterial Type Strains, Phase II (KMG-II): from individual species to whole genera.</title>
        <authorList>
            <person name="Goeker M."/>
        </authorList>
    </citation>
    <scope>NUCLEOTIDE SEQUENCE [LARGE SCALE GENOMIC DNA]</scope>
    <source>
        <strain evidence="2 3">KACC 16626</strain>
    </source>
</reference>
<dbReference type="EMBL" id="QJTJ01000011">
    <property type="protein sequence ID" value="PYF06262.1"/>
    <property type="molecule type" value="Genomic_DNA"/>
</dbReference>
<sequence length="156" mass="18563">MKPKMKRKDLMTKTDISNAVIDVLSKSILSSEDNILNKSLIVYHYYSELESGGHESLFKWFGQEIKDMGIDNYLNKLIKILEEIGANHYVTLEKKYCKKMWNLYVALENDENYEDEFYNIVGEATDEYYKFNDELRELLETYFVTIYTYLIEVIED</sequence>
<dbReference type="Pfam" id="PF14300">
    <property type="entry name" value="DMP19"/>
    <property type="match status" value="1"/>
</dbReference>
<evidence type="ECO:0000313" key="3">
    <source>
        <dbReference type="Proteomes" id="UP000247416"/>
    </source>
</evidence>
<feature type="domain" description="DNA mimic protein DMP19 C-terminal" evidence="1">
    <location>
        <begin position="39"/>
        <end position="143"/>
    </location>
</feature>
<dbReference type="AlphaFoldDB" id="A0A318TN23"/>
<proteinExistence type="predicted"/>
<dbReference type="InterPro" id="IPR025402">
    <property type="entry name" value="DMP19_C"/>
</dbReference>
<gene>
    <name evidence="2" type="ORF">BJ095_11193</name>
</gene>
<name>A0A318TN23_9BACL</name>
<accession>A0A318TN23</accession>
<dbReference type="RefSeq" id="WP_107935116.1">
    <property type="nucleotide sequence ID" value="NZ_PYWJ01000014.1"/>
</dbReference>
<evidence type="ECO:0000259" key="1">
    <source>
        <dbReference type="Pfam" id="PF14300"/>
    </source>
</evidence>
<protein>
    <recommendedName>
        <fullName evidence="1">DNA mimic protein DMP19 C-terminal domain-containing protein</fullName>
    </recommendedName>
</protein>
<evidence type="ECO:0000313" key="2">
    <source>
        <dbReference type="EMBL" id="PYF06262.1"/>
    </source>
</evidence>
<comment type="caution">
    <text evidence="2">The sequence shown here is derived from an EMBL/GenBank/DDBJ whole genome shotgun (WGS) entry which is preliminary data.</text>
</comment>
<dbReference type="Proteomes" id="UP000247416">
    <property type="component" value="Unassembled WGS sequence"/>
</dbReference>
<keyword evidence="3" id="KW-1185">Reference proteome</keyword>
<dbReference type="OrthoDB" id="2863289at2"/>